<evidence type="ECO:0000256" key="5">
    <source>
        <dbReference type="ARBA" id="ARBA00022989"/>
    </source>
</evidence>
<feature type="transmembrane region" description="Helical" evidence="7">
    <location>
        <begin position="169"/>
        <end position="197"/>
    </location>
</feature>
<proteinExistence type="inferred from homology"/>
<keyword evidence="4 7" id="KW-0812">Transmembrane</keyword>
<dbReference type="GO" id="GO:0055085">
    <property type="term" value="P:transmembrane transport"/>
    <property type="evidence" value="ECO:0007669"/>
    <property type="project" value="InterPro"/>
</dbReference>
<dbReference type="AlphaFoldDB" id="A0A840IFD8"/>
<dbReference type="SUPFAM" id="SSF161098">
    <property type="entry name" value="MetI-like"/>
    <property type="match status" value="1"/>
</dbReference>
<dbReference type="PANTHER" id="PTHR30151:SF20">
    <property type="entry name" value="ABC TRANSPORTER PERMEASE PROTEIN HI_0355-RELATED"/>
    <property type="match status" value="1"/>
</dbReference>
<evidence type="ECO:0000256" key="1">
    <source>
        <dbReference type="ARBA" id="ARBA00004651"/>
    </source>
</evidence>
<evidence type="ECO:0000259" key="8">
    <source>
        <dbReference type="PROSITE" id="PS50928"/>
    </source>
</evidence>
<dbReference type="PROSITE" id="PS50928">
    <property type="entry name" value="ABC_TM1"/>
    <property type="match status" value="1"/>
</dbReference>
<evidence type="ECO:0000256" key="6">
    <source>
        <dbReference type="ARBA" id="ARBA00023136"/>
    </source>
</evidence>
<evidence type="ECO:0000313" key="10">
    <source>
        <dbReference type="Proteomes" id="UP000585272"/>
    </source>
</evidence>
<accession>A0A840IFD8</accession>
<dbReference type="Pfam" id="PF00528">
    <property type="entry name" value="BPD_transp_1"/>
    <property type="match status" value="1"/>
</dbReference>
<organism evidence="9 10">
    <name type="scientific">Conexibacter arvalis</name>
    <dbReference type="NCBI Taxonomy" id="912552"/>
    <lineage>
        <taxon>Bacteria</taxon>
        <taxon>Bacillati</taxon>
        <taxon>Actinomycetota</taxon>
        <taxon>Thermoleophilia</taxon>
        <taxon>Solirubrobacterales</taxon>
        <taxon>Conexibacteraceae</taxon>
        <taxon>Conexibacter</taxon>
    </lineage>
</organism>
<dbReference type="Gene3D" id="1.10.3720.10">
    <property type="entry name" value="MetI-like"/>
    <property type="match status" value="1"/>
</dbReference>
<dbReference type="GO" id="GO:0005886">
    <property type="term" value="C:plasma membrane"/>
    <property type="evidence" value="ECO:0007669"/>
    <property type="project" value="UniProtKB-SubCell"/>
</dbReference>
<feature type="transmembrane region" description="Helical" evidence="7">
    <location>
        <begin position="222"/>
        <end position="243"/>
    </location>
</feature>
<evidence type="ECO:0000256" key="7">
    <source>
        <dbReference type="RuleBase" id="RU363032"/>
    </source>
</evidence>
<feature type="transmembrane region" description="Helical" evidence="7">
    <location>
        <begin position="126"/>
        <end position="148"/>
    </location>
</feature>
<comment type="similarity">
    <text evidence="7">Belongs to the binding-protein-dependent transport system permease family.</text>
</comment>
<gene>
    <name evidence="9" type="ORF">BDZ31_002246</name>
</gene>
<evidence type="ECO:0000256" key="4">
    <source>
        <dbReference type="ARBA" id="ARBA00022692"/>
    </source>
</evidence>
<feature type="transmembrane region" description="Helical" evidence="7">
    <location>
        <begin position="67"/>
        <end position="87"/>
    </location>
</feature>
<reference evidence="9 10" key="1">
    <citation type="submission" date="2020-08" db="EMBL/GenBank/DDBJ databases">
        <title>Genomic Encyclopedia of Archaeal and Bacterial Type Strains, Phase II (KMG-II): from individual species to whole genera.</title>
        <authorList>
            <person name="Goeker M."/>
        </authorList>
    </citation>
    <scope>NUCLEOTIDE SEQUENCE [LARGE SCALE GENOMIC DNA]</scope>
    <source>
        <strain evidence="9 10">DSM 23288</strain>
    </source>
</reference>
<feature type="transmembrane region" description="Helical" evidence="7">
    <location>
        <begin position="94"/>
        <end position="120"/>
    </location>
</feature>
<keyword evidence="2 7" id="KW-0813">Transport</keyword>
<dbReference type="InterPro" id="IPR035906">
    <property type="entry name" value="MetI-like_sf"/>
</dbReference>
<protein>
    <submittedName>
        <fullName evidence="9">NitT/TauT family transport system permease protein/putative hydroxymethylpyrimidine transport system permease protein</fullName>
    </submittedName>
</protein>
<dbReference type="RefSeq" id="WP_343075569.1">
    <property type="nucleotide sequence ID" value="NZ_JACHNU010000002.1"/>
</dbReference>
<keyword evidence="5 7" id="KW-1133">Transmembrane helix</keyword>
<dbReference type="PANTHER" id="PTHR30151">
    <property type="entry name" value="ALKANE SULFONATE ABC TRANSPORTER-RELATED, MEMBRANE SUBUNIT"/>
    <property type="match status" value="1"/>
</dbReference>
<dbReference type="Proteomes" id="UP000585272">
    <property type="component" value="Unassembled WGS sequence"/>
</dbReference>
<dbReference type="InterPro" id="IPR000515">
    <property type="entry name" value="MetI-like"/>
</dbReference>
<evidence type="ECO:0000256" key="2">
    <source>
        <dbReference type="ARBA" id="ARBA00022448"/>
    </source>
</evidence>
<keyword evidence="3" id="KW-1003">Cell membrane</keyword>
<feature type="domain" description="ABC transmembrane type-1" evidence="8">
    <location>
        <begin position="56"/>
        <end position="238"/>
    </location>
</feature>
<evidence type="ECO:0000313" key="9">
    <source>
        <dbReference type="EMBL" id="MBB4662660.1"/>
    </source>
</evidence>
<evidence type="ECO:0000256" key="3">
    <source>
        <dbReference type="ARBA" id="ARBA00022475"/>
    </source>
</evidence>
<sequence>MSSGLRRVGGALPALAIVIVLVAAWELYAASGEVDSLLLPAPHEIAQALWEDRALLWDNFTVTAGEVLLGIVVAAVAGLACAVAIHLSPTLRRAVYPLLVASQTVPIPIFASLLVVWLGFGIAPKLVIIALIAFFPIAVTTLDALAAVDPEQRRLMRTLDASRLRTFRFVEAPAALPGLFSGAKIAVAVAVIGAVFAEQSGSDKGLGHLVQQAVPQMLTARAYAAVLILSAFAIALFGLLSLAERIALPWAFESRGGRSR</sequence>
<dbReference type="EMBL" id="JACHNU010000002">
    <property type="protein sequence ID" value="MBB4662660.1"/>
    <property type="molecule type" value="Genomic_DNA"/>
</dbReference>
<keyword evidence="10" id="KW-1185">Reference proteome</keyword>
<name>A0A840IFD8_9ACTN</name>
<dbReference type="CDD" id="cd06261">
    <property type="entry name" value="TM_PBP2"/>
    <property type="match status" value="1"/>
</dbReference>
<comment type="caution">
    <text evidence="9">The sequence shown here is derived from an EMBL/GenBank/DDBJ whole genome shotgun (WGS) entry which is preliminary data.</text>
</comment>
<keyword evidence="6 7" id="KW-0472">Membrane</keyword>
<comment type="subcellular location">
    <subcellularLocation>
        <location evidence="1 7">Cell membrane</location>
        <topology evidence="1 7">Multi-pass membrane protein</topology>
    </subcellularLocation>
</comment>